<evidence type="ECO:0000313" key="6">
    <source>
        <dbReference type="Ensembl" id="ENSACIP00000030821.1"/>
    </source>
</evidence>
<name>A0A3Q0T104_AMPCI</name>
<reference evidence="6" key="2">
    <citation type="submission" date="2025-09" db="UniProtKB">
        <authorList>
            <consortium name="Ensembl"/>
        </authorList>
    </citation>
    <scope>IDENTIFICATION</scope>
</reference>
<evidence type="ECO:0000256" key="4">
    <source>
        <dbReference type="PROSITE-ProRule" id="PRU00175"/>
    </source>
</evidence>
<keyword evidence="7" id="KW-1185">Reference proteome</keyword>
<dbReference type="SUPFAM" id="SSF57850">
    <property type="entry name" value="RING/U-box"/>
    <property type="match status" value="1"/>
</dbReference>
<dbReference type="InterPro" id="IPR017907">
    <property type="entry name" value="Znf_RING_CS"/>
</dbReference>
<protein>
    <recommendedName>
        <fullName evidence="5">RING-type domain-containing protein</fullName>
    </recommendedName>
</protein>
<reference evidence="6" key="1">
    <citation type="submission" date="2025-08" db="UniProtKB">
        <authorList>
            <consortium name="Ensembl"/>
        </authorList>
    </citation>
    <scope>IDENTIFICATION</scope>
</reference>
<keyword evidence="2 4" id="KW-0863">Zinc-finger</keyword>
<dbReference type="InterPro" id="IPR013083">
    <property type="entry name" value="Znf_RING/FYVE/PHD"/>
</dbReference>
<dbReference type="Proteomes" id="UP000261340">
    <property type="component" value="Unplaced"/>
</dbReference>
<dbReference type="PROSITE" id="PS00518">
    <property type="entry name" value="ZF_RING_1"/>
    <property type="match status" value="1"/>
</dbReference>
<evidence type="ECO:0000256" key="3">
    <source>
        <dbReference type="ARBA" id="ARBA00022833"/>
    </source>
</evidence>
<dbReference type="PANTHER" id="PTHR23327:SF51">
    <property type="entry name" value="TRANSCRIPTIONAL REGULATOR OF YEAST FORM ADHERENCE 3"/>
    <property type="match status" value="1"/>
</dbReference>
<feature type="domain" description="RING-type" evidence="5">
    <location>
        <begin position="46"/>
        <end position="72"/>
    </location>
</feature>
<keyword evidence="1" id="KW-0479">Metal-binding</keyword>
<evidence type="ECO:0000256" key="2">
    <source>
        <dbReference type="ARBA" id="ARBA00022771"/>
    </source>
</evidence>
<dbReference type="InterPro" id="IPR027370">
    <property type="entry name" value="Znf-RING_euk"/>
</dbReference>
<keyword evidence="3" id="KW-0862">Zinc</keyword>
<dbReference type="Gene3D" id="3.30.40.10">
    <property type="entry name" value="Zinc/RING finger domain, C3HC4 (zinc finger)"/>
    <property type="match status" value="1"/>
</dbReference>
<organism evidence="6 7">
    <name type="scientific">Amphilophus citrinellus</name>
    <name type="common">Midas cichlid</name>
    <name type="synonym">Cichlasoma citrinellum</name>
    <dbReference type="NCBI Taxonomy" id="61819"/>
    <lineage>
        <taxon>Eukaryota</taxon>
        <taxon>Metazoa</taxon>
        <taxon>Chordata</taxon>
        <taxon>Craniata</taxon>
        <taxon>Vertebrata</taxon>
        <taxon>Euteleostomi</taxon>
        <taxon>Actinopterygii</taxon>
        <taxon>Neopterygii</taxon>
        <taxon>Teleostei</taxon>
        <taxon>Neoteleostei</taxon>
        <taxon>Acanthomorphata</taxon>
        <taxon>Ovalentaria</taxon>
        <taxon>Cichlomorphae</taxon>
        <taxon>Cichliformes</taxon>
        <taxon>Cichlidae</taxon>
        <taxon>New World cichlids</taxon>
        <taxon>Cichlasomatinae</taxon>
        <taxon>Heroini</taxon>
        <taxon>Amphilophus</taxon>
    </lineage>
</organism>
<dbReference type="GO" id="GO:0008270">
    <property type="term" value="F:zinc ion binding"/>
    <property type="evidence" value="ECO:0007669"/>
    <property type="project" value="UniProtKB-KW"/>
</dbReference>
<sequence length="84" mass="9578">PACQQLQKFAFTSSVKDLPAAYHLTSPFTVLQVMASNMLPEKQFYCPVCVQVFTDPVTTPCGHNFCQTCIKSNDKFWERKDITR</sequence>
<dbReference type="GeneTree" id="ENSGT01030000235259"/>
<dbReference type="PROSITE" id="PS50089">
    <property type="entry name" value="ZF_RING_2"/>
    <property type="match status" value="1"/>
</dbReference>
<dbReference type="InterPro" id="IPR001841">
    <property type="entry name" value="Znf_RING"/>
</dbReference>
<dbReference type="STRING" id="61819.ENSACIP00000030821"/>
<evidence type="ECO:0000313" key="7">
    <source>
        <dbReference type="Proteomes" id="UP000261340"/>
    </source>
</evidence>
<evidence type="ECO:0000256" key="1">
    <source>
        <dbReference type="ARBA" id="ARBA00022723"/>
    </source>
</evidence>
<dbReference type="Pfam" id="PF13445">
    <property type="entry name" value="zf-RING_UBOX"/>
    <property type="match status" value="1"/>
</dbReference>
<dbReference type="PANTHER" id="PTHR23327">
    <property type="entry name" value="RING FINGER PROTEIN 127"/>
    <property type="match status" value="1"/>
</dbReference>
<evidence type="ECO:0000259" key="5">
    <source>
        <dbReference type="PROSITE" id="PS50089"/>
    </source>
</evidence>
<proteinExistence type="predicted"/>
<dbReference type="AlphaFoldDB" id="A0A3Q0T104"/>
<accession>A0A3Q0T104</accession>
<dbReference type="Ensembl" id="ENSACIT00000031627.1">
    <property type="protein sequence ID" value="ENSACIP00000030821.1"/>
    <property type="gene ID" value="ENSACIG00000023825.1"/>
</dbReference>